<accession>A0A9P0YNN8</accession>
<evidence type="ECO:0000313" key="2">
    <source>
        <dbReference type="Proteomes" id="UP001152484"/>
    </source>
</evidence>
<reference evidence="1" key="1">
    <citation type="submission" date="2022-07" db="EMBL/GenBank/DDBJ databases">
        <authorList>
            <person name="Macas J."/>
            <person name="Novak P."/>
            <person name="Neumann P."/>
        </authorList>
    </citation>
    <scope>NUCLEOTIDE SEQUENCE</scope>
</reference>
<comment type="caution">
    <text evidence="1">The sequence shown here is derived from an EMBL/GenBank/DDBJ whole genome shotgun (WGS) entry which is preliminary data.</text>
</comment>
<name>A0A9P0YNN8_CUSEU</name>
<dbReference type="EMBL" id="CAMAPE010000005">
    <property type="protein sequence ID" value="CAH9069828.1"/>
    <property type="molecule type" value="Genomic_DNA"/>
</dbReference>
<evidence type="ECO:0008006" key="3">
    <source>
        <dbReference type="Google" id="ProtNLM"/>
    </source>
</evidence>
<proteinExistence type="predicted"/>
<dbReference type="OrthoDB" id="1740642at2759"/>
<evidence type="ECO:0000313" key="1">
    <source>
        <dbReference type="EMBL" id="CAH9069828.1"/>
    </source>
</evidence>
<protein>
    <recommendedName>
        <fullName evidence="3">Reverse transcriptase Ty1/copia-type domain-containing protein</fullName>
    </recommendedName>
</protein>
<organism evidence="1 2">
    <name type="scientific">Cuscuta europaea</name>
    <name type="common">European dodder</name>
    <dbReference type="NCBI Taxonomy" id="41803"/>
    <lineage>
        <taxon>Eukaryota</taxon>
        <taxon>Viridiplantae</taxon>
        <taxon>Streptophyta</taxon>
        <taxon>Embryophyta</taxon>
        <taxon>Tracheophyta</taxon>
        <taxon>Spermatophyta</taxon>
        <taxon>Magnoliopsida</taxon>
        <taxon>eudicotyledons</taxon>
        <taxon>Gunneridae</taxon>
        <taxon>Pentapetalae</taxon>
        <taxon>asterids</taxon>
        <taxon>lamiids</taxon>
        <taxon>Solanales</taxon>
        <taxon>Convolvulaceae</taxon>
        <taxon>Cuscuteae</taxon>
        <taxon>Cuscuta</taxon>
        <taxon>Cuscuta subgen. Cuscuta</taxon>
    </lineage>
</organism>
<gene>
    <name evidence="1" type="ORF">CEURO_LOCUS3399</name>
</gene>
<dbReference type="Proteomes" id="UP001152484">
    <property type="component" value="Unassembled WGS sequence"/>
</dbReference>
<keyword evidence="2" id="KW-1185">Reference proteome</keyword>
<sequence length="99" mass="11260">MLELFIVNTRTSYGVKYTSSFRRTLWPESRARQLKSELYSTGKGGPSLLIFVSPGIQIYILIYVDDILVIGNNSEAIQQLIHKLHSSFSLKHLGDIDLF</sequence>
<dbReference type="AlphaFoldDB" id="A0A9P0YNN8"/>